<dbReference type="InterPro" id="IPR056024">
    <property type="entry name" value="DUF7605"/>
</dbReference>
<evidence type="ECO:0008006" key="6">
    <source>
        <dbReference type="Google" id="ProtNLM"/>
    </source>
</evidence>
<dbReference type="OrthoDB" id="3598281at2759"/>
<feature type="domain" description="Dynamin N-terminal" evidence="2">
    <location>
        <begin position="226"/>
        <end position="465"/>
    </location>
</feature>
<feature type="compositionally biased region" description="Polar residues" evidence="1">
    <location>
        <begin position="35"/>
        <end position="45"/>
    </location>
</feature>
<dbReference type="OMA" id="YSAFCRN"/>
<evidence type="ECO:0000256" key="1">
    <source>
        <dbReference type="SAM" id="MobiDB-lite"/>
    </source>
</evidence>
<accession>A0A084QCM5</accession>
<evidence type="ECO:0000259" key="3">
    <source>
        <dbReference type="Pfam" id="PF24564"/>
    </source>
</evidence>
<keyword evidence="5" id="KW-1185">Reference proteome</keyword>
<evidence type="ECO:0000259" key="2">
    <source>
        <dbReference type="Pfam" id="PF00350"/>
    </source>
</evidence>
<feature type="compositionally biased region" description="Low complexity" evidence="1">
    <location>
        <begin position="58"/>
        <end position="77"/>
    </location>
</feature>
<dbReference type="EMBL" id="KL660839">
    <property type="protein sequence ID" value="KFA61710.1"/>
    <property type="molecule type" value="Genomic_DNA"/>
</dbReference>
<dbReference type="InterPro" id="IPR027417">
    <property type="entry name" value="P-loop_NTPase"/>
</dbReference>
<proteinExistence type="predicted"/>
<feature type="region of interest" description="Disordered" evidence="1">
    <location>
        <begin position="125"/>
        <end position="153"/>
    </location>
</feature>
<sequence length="978" mass="109557">MTSCNPTVSQPGAAALNEAPCTRTRGSVVNPDTPFPSTELGNNLEQYGRHEEDKSLNSDGSSSPSTMTSPSSPGSDGATVDGDASSGDKHTTSVSERFHNIRLETPPVFAMKEVLEATKAVERGSTTSAYLSPEPNGRRSASRASRSRSPRVKARCHEVADEEPPTDVFNNPTFQGAFKTAKATMQSVQDALEITSLHRDPDSMMKSLHSEVKALASFTCPSTRTVGFVGDSGVGKSSLLNSLLDVKDLARASNSGAACTCVVTEYRYHDRDAFIVDAELFSESELQMQLRTMLKAYRYYHSHVAELEGEEKRDCEAKSKLAEDTFRTMFRGRLGSDKGLLLDRSLKSTLATLMLWALDSRPTSFRGEKVCHTSQECSDLLQRLTSESSSKTEPAFWPYIRKIKVYLNAYILSKGLVLVDLPGLRDLNSARQNITERYVLECDEVFVVCNIGRATTDVGVKCVVDLSRQAQLSNVGIICTRSDDIVPEQAMRDWKGVRAKKIRKHLDSISDKETQIADLDAEMTEWNETGLEDMLEEEVMEYNRLNRCKWNIEREKRLLNFELQEYLITNRNEDVIVALHKTYKDTFPNGIKAFCVSNSMYSQHRDKSRDESTPYLRLSGIIDVRRHCTAMVSHSQLRIAKRYMQHDIPALLSSLELWVQAGAGSAGAEEKKAIRDTLDALEKRLKKEWTGRKSFLNSIQQTMCKDFSEIIYDRQELSDWSRVANRAAASWSGWHHATYSAFCRNYGDYSTPTAGYHNWNEEAIVGMVKDLTGPFQELGSEYKDLSNEVMSFVQDELDRMIDFIETELVQSPETMQVLVQAISSRESLIQSAIEDILEQHRRKIRTLRTDMLSGIRTSLIGRKMESAYENCNMEGGRGSDARRKAIIHSALASASVFEDLILDCKAAWDVLAGELQTEVRAVVNTHLGDVKQVFDLVRSDNVALESERDQEFRGSVERELGVAWASIRSVHGSIESSP</sequence>
<feature type="region of interest" description="Disordered" evidence="1">
    <location>
        <begin position="1"/>
        <end position="99"/>
    </location>
</feature>
<dbReference type="InParanoid" id="A0A084QCM5"/>
<dbReference type="PANTHER" id="PTHR36681:SF3">
    <property type="entry name" value="NUCLEAR GTPASE, GERMINAL CENTER-ASSOCIATED, TANDEM DUPLICATE 3"/>
    <property type="match status" value="1"/>
</dbReference>
<dbReference type="HOGENOM" id="CLU_010389_0_0_1"/>
<dbReference type="STRING" id="1283841.A0A084QCM5"/>
<name>A0A084QCM5_STAC4</name>
<dbReference type="PANTHER" id="PTHR36681">
    <property type="entry name" value="NUCLEAR GTPASE, GERMINAL CENTER-ASSOCIATED, TANDEM DUPLICATE 3"/>
    <property type="match status" value="1"/>
</dbReference>
<feature type="compositionally biased region" description="Basic and acidic residues" evidence="1">
    <location>
        <begin position="86"/>
        <end position="99"/>
    </location>
</feature>
<dbReference type="SUPFAM" id="SSF52540">
    <property type="entry name" value="P-loop containing nucleoside triphosphate hydrolases"/>
    <property type="match status" value="2"/>
</dbReference>
<dbReference type="Pfam" id="PF24564">
    <property type="entry name" value="DUF7605"/>
    <property type="match status" value="1"/>
</dbReference>
<evidence type="ECO:0000313" key="5">
    <source>
        <dbReference type="Proteomes" id="UP000028524"/>
    </source>
</evidence>
<dbReference type="AlphaFoldDB" id="A0A084QCM5"/>
<dbReference type="Proteomes" id="UP000028524">
    <property type="component" value="Unassembled WGS sequence"/>
</dbReference>
<protein>
    <recommendedName>
        <fullName evidence="6">G domain-containing protein</fullName>
    </recommendedName>
</protein>
<feature type="domain" description="DUF7605" evidence="3">
    <location>
        <begin position="716"/>
        <end position="897"/>
    </location>
</feature>
<gene>
    <name evidence="4" type="ORF">S40285_03483</name>
</gene>
<dbReference type="Pfam" id="PF00350">
    <property type="entry name" value="Dynamin_N"/>
    <property type="match status" value="1"/>
</dbReference>
<dbReference type="InterPro" id="IPR045063">
    <property type="entry name" value="Dynamin_N"/>
</dbReference>
<dbReference type="Gene3D" id="3.40.50.300">
    <property type="entry name" value="P-loop containing nucleotide triphosphate hydrolases"/>
    <property type="match status" value="2"/>
</dbReference>
<organism evidence="4 5">
    <name type="scientific">Stachybotrys chlorohalonatus (strain IBT 40285)</name>
    <dbReference type="NCBI Taxonomy" id="1283841"/>
    <lineage>
        <taxon>Eukaryota</taxon>
        <taxon>Fungi</taxon>
        <taxon>Dikarya</taxon>
        <taxon>Ascomycota</taxon>
        <taxon>Pezizomycotina</taxon>
        <taxon>Sordariomycetes</taxon>
        <taxon>Hypocreomycetidae</taxon>
        <taxon>Hypocreales</taxon>
        <taxon>Stachybotryaceae</taxon>
        <taxon>Stachybotrys</taxon>
    </lineage>
</organism>
<feature type="compositionally biased region" description="Basic and acidic residues" evidence="1">
    <location>
        <begin position="47"/>
        <end position="56"/>
    </location>
</feature>
<feature type="compositionally biased region" description="Polar residues" evidence="1">
    <location>
        <begin position="1"/>
        <end position="10"/>
    </location>
</feature>
<reference evidence="4 5" key="1">
    <citation type="journal article" date="2014" name="BMC Genomics">
        <title>Comparative genome sequencing reveals chemotype-specific gene clusters in the toxigenic black mold Stachybotrys.</title>
        <authorList>
            <person name="Semeiks J."/>
            <person name="Borek D."/>
            <person name="Otwinowski Z."/>
            <person name="Grishin N.V."/>
        </authorList>
    </citation>
    <scope>NUCLEOTIDE SEQUENCE [LARGE SCALE GENOMIC DNA]</scope>
    <source>
        <strain evidence="4 5">IBT 40285</strain>
    </source>
</reference>
<evidence type="ECO:0000313" key="4">
    <source>
        <dbReference type="EMBL" id="KFA61710.1"/>
    </source>
</evidence>